<dbReference type="SMART" id="SM00241">
    <property type="entry name" value="ZP"/>
    <property type="match status" value="1"/>
</dbReference>
<evidence type="ECO:0000256" key="7">
    <source>
        <dbReference type="ARBA" id="ARBA00023136"/>
    </source>
</evidence>
<keyword evidence="5" id="KW-0732">Signal</keyword>
<dbReference type="Gene3D" id="2.60.40.4100">
    <property type="entry name" value="Zona pellucida, ZP-C domain"/>
    <property type="match status" value="1"/>
</dbReference>
<feature type="domain" description="ZP" evidence="10">
    <location>
        <begin position="471"/>
        <end position="709"/>
    </location>
</feature>
<evidence type="ECO:0000259" key="10">
    <source>
        <dbReference type="PROSITE" id="PS51034"/>
    </source>
</evidence>
<dbReference type="EMBL" id="JAUCMV010000002">
    <property type="protein sequence ID" value="KAK0418081.1"/>
    <property type="molecule type" value="Genomic_DNA"/>
</dbReference>
<organism evidence="11 12">
    <name type="scientific">Steinernema hermaphroditum</name>
    <dbReference type="NCBI Taxonomy" id="289476"/>
    <lineage>
        <taxon>Eukaryota</taxon>
        <taxon>Metazoa</taxon>
        <taxon>Ecdysozoa</taxon>
        <taxon>Nematoda</taxon>
        <taxon>Chromadorea</taxon>
        <taxon>Rhabditida</taxon>
        <taxon>Tylenchina</taxon>
        <taxon>Panagrolaimomorpha</taxon>
        <taxon>Strongyloidoidea</taxon>
        <taxon>Steinernematidae</taxon>
        <taxon>Steinernema</taxon>
    </lineage>
</organism>
<reference evidence="11" key="1">
    <citation type="submission" date="2023-06" db="EMBL/GenBank/DDBJ databases">
        <title>Genomic analysis of the entomopathogenic nematode Steinernema hermaphroditum.</title>
        <authorList>
            <person name="Schwarz E.M."/>
            <person name="Heppert J.K."/>
            <person name="Baniya A."/>
            <person name="Schwartz H.T."/>
            <person name="Tan C.-H."/>
            <person name="Antoshechkin I."/>
            <person name="Sternberg P.W."/>
            <person name="Goodrich-Blair H."/>
            <person name="Dillman A.R."/>
        </authorList>
    </citation>
    <scope>NUCLEOTIDE SEQUENCE</scope>
    <source>
        <strain evidence="11">PS9179</strain>
        <tissue evidence="11">Whole animal</tissue>
    </source>
</reference>
<evidence type="ECO:0000256" key="8">
    <source>
        <dbReference type="SAM" id="Phobius"/>
    </source>
</evidence>
<keyword evidence="3" id="KW-1003">Cell membrane</keyword>
<dbReference type="AlphaFoldDB" id="A0AA39M1F1"/>
<dbReference type="InterPro" id="IPR042235">
    <property type="entry name" value="ZP-C_dom"/>
</dbReference>
<keyword evidence="6 8" id="KW-1133">Transmembrane helix</keyword>
<dbReference type="GO" id="GO:0005886">
    <property type="term" value="C:plasma membrane"/>
    <property type="evidence" value="ECO:0007669"/>
    <property type="project" value="UniProtKB-SubCell"/>
</dbReference>
<dbReference type="InterPro" id="IPR057475">
    <property type="entry name" value="CUT_C"/>
</dbReference>
<keyword evidence="4 8" id="KW-0812">Transmembrane</keyword>
<comment type="caution">
    <text evidence="11">The sequence shown here is derived from an EMBL/GenBank/DDBJ whole genome shotgun (WGS) entry which is preliminary data.</text>
</comment>
<dbReference type="Gene3D" id="3.40.50.410">
    <property type="entry name" value="von Willebrand factor, type A domain"/>
    <property type="match status" value="2"/>
</dbReference>
<name>A0AA39M1F1_9BILA</name>
<gene>
    <name evidence="11" type="ORF">QR680_013360</name>
</gene>
<dbReference type="Pfam" id="PF00092">
    <property type="entry name" value="VWA"/>
    <property type="match status" value="2"/>
</dbReference>
<dbReference type="Pfam" id="PF25301">
    <property type="entry name" value="CUT_C"/>
    <property type="match status" value="1"/>
</dbReference>
<dbReference type="PROSITE" id="PS51034">
    <property type="entry name" value="ZP_2"/>
    <property type="match status" value="1"/>
</dbReference>
<proteinExistence type="predicted"/>
<evidence type="ECO:0000313" key="11">
    <source>
        <dbReference type="EMBL" id="KAK0418081.1"/>
    </source>
</evidence>
<feature type="domain" description="VWFA" evidence="9">
    <location>
        <begin position="271"/>
        <end position="447"/>
    </location>
</feature>
<evidence type="ECO:0000256" key="6">
    <source>
        <dbReference type="ARBA" id="ARBA00022989"/>
    </source>
</evidence>
<feature type="domain" description="VWFA" evidence="9">
    <location>
        <begin position="76"/>
        <end position="250"/>
    </location>
</feature>
<dbReference type="InterPro" id="IPR001507">
    <property type="entry name" value="ZP_dom"/>
</dbReference>
<sequence>MIAFASGKPFCLHEPFQIRPPAEPNMAILIMLLALFSVAFCGHAVTVINNGLAPPEIVHTPINNKPRCVVKAAPLDLVFILDSSGSLRNAFQDEIDVIRRIVSHVTIGETATRVMLVQFSGVQHMEFDFLRFTNREDLLSALGVLRHVSGITRVGGAFEFTMSKMTPEHGMRDNTVPKIVYLLSDGRTHDFPKDEEMANAMRKRFPNLDIWAYGTGEYVAMSELLKITRDESKVVTNKNLTLLEPMFDTWRGTEVCEKLPVCVKGSDKPLDMVLVIDASESVDKLFGEQVHFAIERIVQNLNVHPDAVRLALITYSGQPYIHFKFNDVRFGNNTAVIRHLNTLRSIKGTTSTHLALHDAYELLTDKASGVREGVPKLVMVLTDGHSQRSPRALANRLLAEGVEMFAISMTYPPHVDEHELLSIAGKQSHVFTPLNIQDFEKEFMNYVGFSCVGMQLGPQSEPRVRGATDVSCGPNSLTFTVRTQKPMKGLMYAQQFHDDSKCVLVTDGANREISITFFEGSCGLLKIPSFRRDGYTYNITVILQFHPLIITRADQGLDVSCFYTQPISLQEIGRSSLKKLTDTQCSYRLHRFGPNECVALDAKVGESVYHKWECDAPPNFYYLVHDCYAKSERKNVQILDSDGCEIDPHFLETPNYSRLTAKPRKGDGYVFQEMSVFKFPGDYNVVFQCKISLCDMESDDECTKQIPPKCASRAVNSAEGPKRLRRMASGAKPGFSMTVDVETRTLNVLENEAIRPPIPIKYCDVRV</sequence>
<evidence type="ECO:0000256" key="1">
    <source>
        <dbReference type="ARBA" id="ARBA00004251"/>
    </source>
</evidence>
<evidence type="ECO:0000256" key="5">
    <source>
        <dbReference type="ARBA" id="ARBA00022729"/>
    </source>
</evidence>
<dbReference type="InterPro" id="IPR056953">
    <property type="entry name" value="CUT_N"/>
</dbReference>
<evidence type="ECO:0000313" key="12">
    <source>
        <dbReference type="Proteomes" id="UP001175271"/>
    </source>
</evidence>
<dbReference type="InterPro" id="IPR002035">
    <property type="entry name" value="VWF_A"/>
</dbReference>
<evidence type="ECO:0000256" key="4">
    <source>
        <dbReference type="ARBA" id="ARBA00022692"/>
    </source>
</evidence>
<dbReference type="PANTHER" id="PTHR22907">
    <property type="entry name" value="GH04558P"/>
    <property type="match status" value="1"/>
</dbReference>
<dbReference type="SMART" id="SM00327">
    <property type="entry name" value="VWA"/>
    <property type="match status" value="2"/>
</dbReference>
<dbReference type="InterPro" id="IPR036465">
    <property type="entry name" value="vWFA_dom_sf"/>
</dbReference>
<dbReference type="PRINTS" id="PR00453">
    <property type="entry name" value="VWFADOMAIN"/>
</dbReference>
<keyword evidence="2" id="KW-0193">Cuticle</keyword>
<dbReference type="GO" id="GO:0042302">
    <property type="term" value="F:structural constituent of cuticle"/>
    <property type="evidence" value="ECO:0007669"/>
    <property type="project" value="UniProtKB-KW"/>
</dbReference>
<comment type="subcellular location">
    <subcellularLocation>
        <location evidence="1">Cell membrane</location>
        <topology evidence="1">Single-pass type I membrane protein</topology>
    </subcellularLocation>
</comment>
<dbReference type="InterPro" id="IPR051962">
    <property type="entry name" value="Cuticlin"/>
</dbReference>
<dbReference type="PROSITE" id="PS50234">
    <property type="entry name" value="VWFA"/>
    <property type="match status" value="2"/>
</dbReference>
<evidence type="ECO:0000256" key="2">
    <source>
        <dbReference type="ARBA" id="ARBA00022460"/>
    </source>
</evidence>
<keyword evidence="12" id="KW-1185">Reference proteome</keyword>
<keyword evidence="7 8" id="KW-0472">Membrane</keyword>
<evidence type="ECO:0000259" key="9">
    <source>
        <dbReference type="PROSITE" id="PS50234"/>
    </source>
</evidence>
<dbReference type="SUPFAM" id="SSF53300">
    <property type="entry name" value="vWA-like"/>
    <property type="match status" value="2"/>
</dbReference>
<protein>
    <recommendedName>
        <fullName evidence="13">ZP domain-containing protein</fullName>
    </recommendedName>
</protein>
<evidence type="ECO:0008006" key="13">
    <source>
        <dbReference type="Google" id="ProtNLM"/>
    </source>
</evidence>
<evidence type="ECO:0000256" key="3">
    <source>
        <dbReference type="ARBA" id="ARBA00022475"/>
    </source>
</evidence>
<dbReference type="Proteomes" id="UP001175271">
    <property type="component" value="Unassembled WGS sequence"/>
</dbReference>
<feature type="transmembrane region" description="Helical" evidence="8">
    <location>
        <begin position="26"/>
        <end position="45"/>
    </location>
</feature>
<dbReference type="Pfam" id="PF25057">
    <property type="entry name" value="CUT_N"/>
    <property type="match status" value="1"/>
</dbReference>
<accession>A0AA39M1F1</accession>
<dbReference type="PANTHER" id="PTHR22907:SF53">
    <property type="entry name" value="VON WILLEBRAND FACTOR TYPE A DOMAIN PROTEIN"/>
    <property type="match status" value="1"/>
</dbReference>